<dbReference type="EMBL" id="MIGC01004001">
    <property type="protein sequence ID" value="PHJ18630.1"/>
    <property type="molecule type" value="Genomic_DNA"/>
</dbReference>
<protein>
    <submittedName>
        <fullName evidence="1">Uncharacterized protein</fullName>
    </submittedName>
</protein>
<keyword evidence="2" id="KW-1185">Reference proteome</keyword>
<accession>A0A2C6KDL8</accession>
<comment type="caution">
    <text evidence="1">The sequence shown here is derived from an EMBL/GenBank/DDBJ whole genome shotgun (WGS) entry which is preliminary data.</text>
</comment>
<evidence type="ECO:0000313" key="2">
    <source>
        <dbReference type="Proteomes" id="UP000221165"/>
    </source>
</evidence>
<gene>
    <name evidence="1" type="ORF">CSUI_007543</name>
</gene>
<name>A0A2C6KDL8_9APIC</name>
<reference evidence="1 2" key="1">
    <citation type="journal article" date="2017" name="Int. J. Parasitol.">
        <title>The genome of the protozoan parasite Cystoisospora suis and a reverse vaccinology approach to identify vaccine candidates.</title>
        <authorList>
            <person name="Palmieri N."/>
            <person name="Shrestha A."/>
            <person name="Ruttkowski B."/>
            <person name="Beck T."/>
            <person name="Vogl C."/>
            <person name="Tomley F."/>
            <person name="Blake D.P."/>
            <person name="Joachim A."/>
        </authorList>
    </citation>
    <scope>NUCLEOTIDE SEQUENCE [LARGE SCALE GENOMIC DNA]</scope>
    <source>
        <strain evidence="1 2">Wien I</strain>
    </source>
</reference>
<sequence>EAEARLASARINLQKAQAAQKRNYDRGRRHEVFEAGDLVFVSARLLRSHGVG</sequence>
<feature type="non-terminal residue" evidence="1">
    <location>
        <position position="52"/>
    </location>
</feature>
<organism evidence="1 2">
    <name type="scientific">Cystoisospora suis</name>
    <dbReference type="NCBI Taxonomy" id="483139"/>
    <lineage>
        <taxon>Eukaryota</taxon>
        <taxon>Sar</taxon>
        <taxon>Alveolata</taxon>
        <taxon>Apicomplexa</taxon>
        <taxon>Conoidasida</taxon>
        <taxon>Coccidia</taxon>
        <taxon>Eucoccidiorida</taxon>
        <taxon>Eimeriorina</taxon>
        <taxon>Sarcocystidae</taxon>
        <taxon>Cystoisospora</taxon>
    </lineage>
</organism>
<proteinExistence type="predicted"/>
<dbReference type="OrthoDB" id="346468at2759"/>
<dbReference type="Proteomes" id="UP000221165">
    <property type="component" value="Unassembled WGS sequence"/>
</dbReference>
<evidence type="ECO:0000313" key="1">
    <source>
        <dbReference type="EMBL" id="PHJ18630.1"/>
    </source>
</evidence>
<dbReference type="RefSeq" id="XP_067920336.1">
    <property type="nucleotide sequence ID" value="XM_068067688.1"/>
</dbReference>
<dbReference type="VEuPathDB" id="ToxoDB:CSUI_007543"/>
<dbReference type="AlphaFoldDB" id="A0A2C6KDL8"/>
<dbReference type="GeneID" id="94430899"/>
<feature type="non-terminal residue" evidence="1">
    <location>
        <position position="1"/>
    </location>
</feature>